<dbReference type="EMBL" id="VFIA01000030">
    <property type="protein sequence ID" value="MBC3793733.1"/>
    <property type="molecule type" value="Genomic_DNA"/>
</dbReference>
<dbReference type="RefSeq" id="WP_262891266.1">
    <property type="nucleotide sequence ID" value="NZ_VFIA01000030.1"/>
</dbReference>
<evidence type="ECO:0000313" key="2">
    <source>
        <dbReference type="Proteomes" id="UP000700732"/>
    </source>
</evidence>
<proteinExistence type="predicted"/>
<evidence type="ECO:0000313" key="1">
    <source>
        <dbReference type="EMBL" id="MBC3793733.1"/>
    </source>
</evidence>
<sequence length="44" mass="5181">MKNVNANGLFYRRYAVVSLRDAWGFYAILQSLWYKIENPANLVD</sequence>
<organism evidence="1 2">
    <name type="scientific">Spirosoma utsteinense</name>
    <dbReference type="NCBI Taxonomy" id="2585773"/>
    <lineage>
        <taxon>Bacteria</taxon>
        <taxon>Pseudomonadati</taxon>
        <taxon>Bacteroidota</taxon>
        <taxon>Cytophagia</taxon>
        <taxon>Cytophagales</taxon>
        <taxon>Cytophagaceae</taxon>
        <taxon>Spirosoma</taxon>
    </lineage>
</organism>
<name>A0ABR6WB37_9BACT</name>
<accession>A0ABR6WB37</accession>
<keyword evidence="2" id="KW-1185">Reference proteome</keyword>
<dbReference type="Proteomes" id="UP000700732">
    <property type="component" value="Unassembled WGS sequence"/>
</dbReference>
<reference evidence="1 2" key="1">
    <citation type="submission" date="2019-06" db="EMBL/GenBank/DDBJ databases">
        <title>Spirosoma utsteinense sp. nov. isolated from Antarctic ice-free soils.</title>
        <authorList>
            <person name="Tahon G."/>
        </authorList>
    </citation>
    <scope>NUCLEOTIDE SEQUENCE [LARGE SCALE GENOMIC DNA]</scope>
    <source>
        <strain evidence="1 2">LMG 31447</strain>
    </source>
</reference>
<comment type="caution">
    <text evidence="1">The sequence shown here is derived from an EMBL/GenBank/DDBJ whole genome shotgun (WGS) entry which is preliminary data.</text>
</comment>
<gene>
    <name evidence="1" type="ORF">FH603_4255</name>
</gene>
<protein>
    <submittedName>
        <fullName evidence="1">Uncharacterized protein</fullName>
    </submittedName>
</protein>